<feature type="region of interest" description="Disordered" evidence="1">
    <location>
        <begin position="138"/>
        <end position="164"/>
    </location>
</feature>
<feature type="region of interest" description="Disordered" evidence="1">
    <location>
        <begin position="790"/>
        <end position="838"/>
    </location>
</feature>
<dbReference type="OrthoDB" id="5406427at2759"/>
<feature type="region of interest" description="Disordered" evidence="1">
    <location>
        <begin position="475"/>
        <end position="518"/>
    </location>
</feature>
<evidence type="ECO:0000313" key="3">
    <source>
        <dbReference type="Proteomes" id="UP000557566"/>
    </source>
</evidence>
<feature type="region of interest" description="Disordered" evidence="1">
    <location>
        <begin position="738"/>
        <end position="769"/>
    </location>
</feature>
<feature type="region of interest" description="Disordered" evidence="1">
    <location>
        <begin position="1"/>
        <end position="58"/>
    </location>
</feature>
<evidence type="ECO:0000256" key="1">
    <source>
        <dbReference type="SAM" id="MobiDB-lite"/>
    </source>
</evidence>
<feature type="compositionally biased region" description="Polar residues" evidence="1">
    <location>
        <begin position="177"/>
        <end position="187"/>
    </location>
</feature>
<feature type="compositionally biased region" description="Basic and acidic residues" evidence="1">
    <location>
        <begin position="324"/>
        <end position="335"/>
    </location>
</feature>
<accession>A0A8H4PIJ4</accession>
<keyword evidence="3" id="KW-1185">Reference proteome</keyword>
<dbReference type="AlphaFoldDB" id="A0A8H4PIJ4"/>
<dbReference type="EMBL" id="JAAVMX010000008">
    <property type="protein sequence ID" value="KAF4505222.1"/>
    <property type="molecule type" value="Genomic_DNA"/>
</dbReference>
<organism evidence="2 3">
    <name type="scientific">Ophiocordyceps sinensis</name>
    <dbReference type="NCBI Taxonomy" id="72228"/>
    <lineage>
        <taxon>Eukaryota</taxon>
        <taxon>Fungi</taxon>
        <taxon>Dikarya</taxon>
        <taxon>Ascomycota</taxon>
        <taxon>Pezizomycotina</taxon>
        <taxon>Sordariomycetes</taxon>
        <taxon>Hypocreomycetidae</taxon>
        <taxon>Hypocreales</taxon>
        <taxon>Ophiocordycipitaceae</taxon>
        <taxon>Ophiocordyceps</taxon>
    </lineage>
</organism>
<reference evidence="2 3" key="1">
    <citation type="journal article" date="2020" name="Genome Biol. Evol.">
        <title>A new high-quality draft genome assembly of the Chinese cordyceps Ophiocordyceps sinensis.</title>
        <authorList>
            <person name="Shu R."/>
            <person name="Zhang J."/>
            <person name="Meng Q."/>
            <person name="Zhang H."/>
            <person name="Zhou G."/>
            <person name="Li M."/>
            <person name="Wu P."/>
            <person name="Zhao Y."/>
            <person name="Chen C."/>
            <person name="Qin Q."/>
        </authorList>
    </citation>
    <scope>NUCLEOTIDE SEQUENCE [LARGE SCALE GENOMIC DNA]</scope>
    <source>
        <strain evidence="2 3">IOZ07</strain>
    </source>
</reference>
<feature type="compositionally biased region" description="Basic residues" evidence="1">
    <location>
        <begin position="347"/>
        <end position="357"/>
    </location>
</feature>
<feature type="compositionally biased region" description="Polar residues" evidence="1">
    <location>
        <begin position="416"/>
        <end position="427"/>
    </location>
</feature>
<feature type="region of interest" description="Disordered" evidence="1">
    <location>
        <begin position="556"/>
        <end position="596"/>
    </location>
</feature>
<feature type="region of interest" description="Disordered" evidence="1">
    <location>
        <begin position="633"/>
        <end position="654"/>
    </location>
</feature>
<feature type="compositionally biased region" description="Acidic residues" evidence="1">
    <location>
        <begin position="391"/>
        <end position="413"/>
    </location>
</feature>
<evidence type="ECO:0000313" key="2">
    <source>
        <dbReference type="EMBL" id="KAF4505222.1"/>
    </source>
</evidence>
<evidence type="ECO:0008006" key="4">
    <source>
        <dbReference type="Google" id="ProtNLM"/>
    </source>
</evidence>
<feature type="region of interest" description="Disordered" evidence="1">
    <location>
        <begin position="298"/>
        <end position="458"/>
    </location>
</feature>
<proteinExistence type="predicted"/>
<feature type="compositionally biased region" description="Low complexity" evidence="1">
    <location>
        <begin position="303"/>
        <end position="323"/>
    </location>
</feature>
<feature type="compositionally biased region" description="Low complexity" evidence="1">
    <location>
        <begin position="193"/>
        <end position="206"/>
    </location>
</feature>
<gene>
    <name evidence="2" type="ORF">G6O67_007194</name>
</gene>
<dbReference type="Proteomes" id="UP000557566">
    <property type="component" value="Unassembled WGS sequence"/>
</dbReference>
<feature type="region of interest" description="Disordered" evidence="1">
    <location>
        <begin position="176"/>
        <end position="229"/>
    </location>
</feature>
<feature type="compositionally biased region" description="Polar residues" evidence="1">
    <location>
        <begin position="35"/>
        <end position="47"/>
    </location>
</feature>
<feature type="compositionally biased region" description="Polar residues" evidence="1">
    <location>
        <begin position="634"/>
        <end position="646"/>
    </location>
</feature>
<comment type="caution">
    <text evidence="2">The sequence shown here is derived from an EMBL/GenBank/DDBJ whole genome shotgun (WGS) entry which is preliminary data.</text>
</comment>
<protein>
    <recommendedName>
        <fullName evidence="4">Cell wall proline rich protein</fullName>
    </recommendedName>
</protein>
<name>A0A8H4PIJ4_9HYPO</name>
<sequence length="838" mass="89171">MPKPFPSPSRAARHGHRRGGSEFVGGSIRDGNSIAVMSTSPTKSDSGFASPGLAPPTRGHRRVVSGIICASDLPLLRPFPEYNMLRGNSAPNSPTSFELQRDTIIGSQGRTTGLPAPMQVFGDSGGVRDATLNATRPTTPAALSFDAESSSPRQPRSARTRVGFSDKLEFIPRPLSMVSSDTSSTATARPGHSVSGSISSVVSVTSPCDRESPVTLPRSSTRDFSDSRPSTAGAILEHMAAPPNRNVANTSLKRRNSNPTLLSVAEAQAADLGNPVATVKTPKRWSFFGLESSFISPAVATKPRPSSSSSSESTSRAASAPSSSDHDSDSTETGRDLGVANTDKQSSKKMSRKKRVKGWAGSILPLKPRGQKKPLKANGMRPPTPPASVDPLEDDGDEDDDETEEMEDSETPDPEATSSKDWNADSSASEREIANPQPDTLSKDDASHPMIDLDAALGPFNTPLPHNAWWEAAQRAGSTTGKRRMHSAQGMKGFSGPGMHYHRRSESAPDLPPFDPGRSSIHRLNSNPAMADVFEEDEDEDVAVTNKQPQAAILTESHGDGASSPPDVLPSIESSPLLRASPFEPTQATTKRASSEPIECMTPYFTALATQGSNTSVPGEVTVDDPPSIVFCSPNASGPDSASSSPKRLPGTKELSPAEVFPTCHNNMAMMPLSPYSTSLASSSHPSPRSPMSVDAQLMSTAPSSVTDKNSFQSLLMGEPGPEVRLSADYDIRSLTSSNSTMTRDSSFIPSQRMSQPTLREQRPVSVSSAAFGRRRSSLVSLSRLISSAHGERSKLSMEVTLDNEPEGKRSRSKGSKTKERLGRMMQFWKPSKGGAPA</sequence>